<evidence type="ECO:0000256" key="1">
    <source>
        <dbReference type="SAM" id="MobiDB-lite"/>
    </source>
</evidence>
<accession>A0A0F9H7K7</accession>
<sequence length="28" mass="2967">MSTNEGDSPFALLPSFLPSSGEQETVEP</sequence>
<reference evidence="2" key="1">
    <citation type="journal article" date="2015" name="Nature">
        <title>Complex archaea that bridge the gap between prokaryotes and eukaryotes.</title>
        <authorList>
            <person name="Spang A."/>
            <person name="Saw J.H."/>
            <person name="Jorgensen S.L."/>
            <person name="Zaremba-Niedzwiedzka K."/>
            <person name="Martijn J."/>
            <person name="Lind A.E."/>
            <person name="van Eijk R."/>
            <person name="Schleper C."/>
            <person name="Guy L."/>
            <person name="Ettema T.J."/>
        </authorList>
    </citation>
    <scope>NUCLEOTIDE SEQUENCE</scope>
</reference>
<protein>
    <submittedName>
        <fullName evidence="2">Uncharacterized protein</fullName>
    </submittedName>
</protein>
<proteinExistence type="predicted"/>
<evidence type="ECO:0000313" key="2">
    <source>
        <dbReference type="EMBL" id="KKL77625.1"/>
    </source>
</evidence>
<comment type="caution">
    <text evidence="2">The sequence shown here is derived from an EMBL/GenBank/DDBJ whole genome shotgun (WGS) entry which is preliminary data.</text>
</comment>
<feature type="compositionally biased region" description="Polar residues" evidence="1">
    <location>
        <begin position="17"/>
        <end position="28"/>
    </location>
</feature>
<feature type="region of interest" description="Disordered" evidence="1">
    <location>
        <begin position="1"/>
        <end position="28"/>
    </location>
</feature>
<name>A0A0F9H7K7_9ZZZZ</name>
<dbReference type="EMBL" id="LAZR01023697">
    <property type="protein sequence ID" value="KKL77625.1"/>
    <property type="molecule type" value="Genomic_DNA"/>
</dbReference>
<organism evidence="2">
    <name type="scientific">marine sediment metagenome</name>
    <dbReference type="NCBI Taxonomy" id="412755"/>
    <lineage>
        <taxon>unclassified sequences</taxon>
        <taxon>metagenomes</taxon>
        <taxon>ecological metagenomes</taxon>
    </lineage>
</organism>
<dbReference type="AlphaFoldDB" id="A0A0F9H7K7"/>
<gene>
    <name evidence="2" type="ORF">LCGC14_2033000</name>
</gene>
<feature type="non-terminal residue" evidence="2">
    <location>
        <position position="28"/>
    </location>
</feature>